<reference evidence="4" key="2">
    <citation type="submission" date="2025-09" db="UniProtKB">
        <authorList>
            <consortium name="Ensembl"/>
        </authorList>
    </citation>
    <scope>IDENTIFICATION</scope>
</reference>
<evidence type="ECO:0000256" key="2">
    <source>
        <dbReference type="SAM" id="MobiDB-lite"/>
    </source>
</evidence>
<accession>A0A8C5FQN8</accession>
<feature type="region of interest" description="Disordered" evidence="2">
    <location>
        <begin position="658"/>
        <end position="685"/>
    </location>
</feature>
<feature type="compositionally biased region" description="Gly residues" evidence="2">
    <location>
        <begin position="414"/>
        <end position="430"/>
    </location>
</feature>
<feature type="region of interest" description="Disordered" evidence="2">
    <location>
        <begin position="393"/>
        <end position="439"/>
    </location>
</feature>
<dbReference type="GeneTree" id="ENSGT00520000055626"/>
<dbReference type="PANTHER" id="PTHR14522:SF2">
    <property type="entry name" value="PROLINE-RICH PROTEIN 14"/>
    <property type="match status" value="1"/>
</dbReference>
<dbReference type="InterPro" id="IPR028149">
    <property type="entry name" value="Tantalus-like"/>
</dbReference>
<feature type="region of interest" description="Disordered" evidence="2">
    <location>
        <begin position="700"/>
        <end position="738"/>
    </location>
</feature>
<feature type="region of interest" description="Disordered" evidence="2">
    <location>
        <begin position="555"/>
        <end position="578"/>
    </location>
</feature>
<feature type="compositionally biased region" description="Polar residues" evidence="2">
    <location>
        <begin position="114"/>
        <end position="129"/>
    </location>
</feature>
<protein>
    <recommendedName>
        <fullName evidence="3">Tantalus-like domain-containing protein</fullName>
    </recommendedName>
</protein>
<proteinExistence type="predicted"/>
<feature type="region of interest" description="Disordered" evidence="2">
    <location>
        <begin position="1"/>
        <end position="24"/>
    </location>
</feature>
<keyword evidence="5" id="KW-1185">Reference proteome</keyword>
<dbReference type="AlphaFoldDB" id="A0A8C5FQN8"/>
<reference evidence="4" key="1">
    <citation type="submission" date="2025-08" db="UniProtKB">
        <authorList>
            <consortium name="Ensembl"/>
        </authorList>
    </citation>
    <scope>IDENTIFICATION</scope>
</reference>
<dbReference type="Proteomes" id="UP000694546">
    <property type="component" value="Chromosome 19"/>
</dbReference>
<dbReference type="Pfam" id="PF15386">
    <property type="entry name" value="Tantalus"/>
    <property type="match status" value="1"/>
</dbReference>
<evidence type="ECO:0000313" key="4">
    <source>
        <dbReference type="Ensembl" id="ENSGMOP00000054164.1"/>
    </source>
</evidence>
<evidence type="ECO:0000313" key="5">
    <source>
        <dbReference type="Proteomes" id="UP000694546"/>
    </source>
</evidence>
<feature type="compositionally biased region" description="Low complexity" evidence="2">
    <location>
        <begin position="711"/>
        <end position="726"/>
    </location>
</feature>
<feature type="compositionally biased region" description="Low complexity" evidence="2">
    <location>
        <begin position="567"/>
        <end position="578"/>
    </location>
</feature>
<evidence type="ECO:0000259" key="3">
    <source>
        <dbReference type="Pfam" id="PF15386"/>
    </source>
</evidence>
<name>A0A8C5FQN8_GADMO</name>
<dbReference type="InterPro" id="IPR026320">
    <property type="entry name" value="PRR14"/>
</dbReference>
<keyword evidence="1" id="KW-0597">Phosphoprotein</keyword>
<sequence>MLTPQTSQMDGAPPLPAPPLSSPGRGWDLGAPWVVRDHNITQRDHDEASHHLYVEEVIHQRQDCVGRHLDVVGHHHENNVGHHRDIDVGHHRDNNVGHHADNDLRHHCDDVSQQHENNLGVTPPNSTRPPLQEGPGLSEEQQLLPLSLLKEALAPLCLRLAAVEAGLERLWLHLPLLVMQRGGIMLDEGGAMSGGMARKNRTKGAAPCTETTAPVSSTRTCVSPLLKPTPSRLTCRTRRETATPCLTTGGPSNLTSILPPATVTPSLATGAPSHLTRALSLATGTQTLSMGMPSHMTSPLPLSTRTPSLATVTPSHLNCKSPIATEVPLLAPRLPSLTTGTPSIATGRPHLAVGCPSILVCRSPLATGAVTTQRAGSSTMGEELKSTALEREVPAKGKRRWSLNGGHFPLKKTAGGGSKPMSGEKGGGSSGQRKELKGFKKRRVCRDIPNSCPAASGVTSNATIVQSQCSIPPLHQSSNMLLPCGQSRLPLSHCLDKSMSSRVPDRSWPNGATHNVLFVGDYPLCQTCPTDPTAQSDQSQEILCSHSVSYSAPLPCQSETSSPPPGQSETSTPSTSQSGNPISCLFWSGSPAGQSGCCFFSLRSPQGRSLTALRINSPHVSMTTGLRLRPLRALVHLSPVAIETARLCLLATAGQWPPERPLRDRTAPPGLGNDHSYGKPLAPKCSSVRSLSRCSRRLKRPGAHGSLADGAASSTASSQSPAPTAAEHLRKTGPRKTGQVTLDLDLKVRIKRVSEIPIRKSMPKRDAELTPMGLPRPKRLKKKEFSLEEIYTNQNYRSPSNNSLETIFEEPRERGGRVLCMAHQKRPRLLDFSHAPRPRRRRLGPAGSGLISTALLTSSMRSSAVTRRRCRANGGLAGDEEEDADVRLVERLSALEDFLSRSGLD</sequence>
<evidence type="ECO:0000256" key="1">
    <source>
        <dbReference type="ARBA" id="ARBA00022553"/>
    </source>
</evidence>
<dbReference type="PANTHER" id="PTHR14522">
    <property type="entry name" value="EMO2-RELATED"/>
    <property type="match status" value="1"/>
</dbReference>
<organism evidence="4 5">
    <name type="scientific">Gadus morhua</name>
    <name type="common">Atlantic cod</name>
    <dbReference type="NCBI Taxonomy" id="8049"/>
    <lineage>
        <taxon>Eukaryota</taxon>
        <taxon>Metazoa</taxon>
        <taxon>Chordata</taxon>
        <taxon>Craniata</taxon>
        <taxon>Vertebrata</taxon>
        <taxon>Euteleostomi</taxon>
        <taxon>Actinopterygii</taxon>
        <taxon>Neopterygii</taxon>
        <taxon>Teleostei</taxon>
        <taxon>Neoteleostei</taxon>
        <taxon>Acanthomorphata</taxon>
        <taxon>Zeiogadaria</taxon>
        <taxon>Gadariae</taxon>
        <taxon>Gadiformes</taxon>
        <taxon>Gadoidei</taxon>
        <taxon>Gadidae</taxon>
        <taxon>Gadus</taxon>
    </lineage>
</organism>
<feature type="compositionally biased region" description="Basic and acidic residues" evidence="2">
    <location>
        <begin position="78"/>
        <end position="113"/>
    </location>
</feature>
<feature type="domain" description="Tantalus-like" evidence="3">
    <location>
        <begin position="769"/>
        <end position="825"/>
    </location>
</feature>
<dbReference type="Ensembl" id="ENSGMOT00000035395.1">
    <property type="protein sequence ID" value="ENSGMOP00000054164.1"/>
    <property type="gene ID" value="ENSGMOG00000033427.1"/>
</dbReference>
<feature type="region of interest" description="Disordered" evidence="2">
    <location>
        <begin position="78"/>
        <end position="137"/>
    </location>
</feature>